<dbReference type="Gene3D" id="3.40.630.30">
    <property type="match status" value="1"/>
</dbReference>
<keyword evidence="2" id="KW-1185">Reference proteome</keyword>
<dbReference type="EMBL" id="FOQH01000008">
    <property type="protein sequence ID" value="SFI60522.1"/>
    <property type="molecule type" value="Genomic_DNA"/>
</dbReference>
<gene>
    <name evidence="1" type="ORF">SAMN05216258_10838</name>
</gene>
<dbReference type="OrthoDB" id="7875810at2"/>
<protein>
    <recommendedName>
        <fullName evidence="3">Protein N-acetyltransferase, RimJ/RimL family</fullName>
    </recommendedName>
</protein>
<dbReference type="Proteomes" id="UP000199377">
    <property type="component" value="Unassembled WGS sequence"/>
</dbReference>
<evidence type="ECO:0000313" key="2">
    <source>
        <dbReference type="Proteomes" id="UP000199377"/>
    </source>
</evidence>
<proteinExistence type="predicted"/>
<reference evidence="1 2" key="1">
    <citation type="submission" date="2016-10" db="EMBL/GenBank/DDBJ databases">
        <authorList>
            <person name="de Groot N.N."/>
        </authorList>
    </citation>
    <scope>NUCLEOTIDE SEQUENCE [LARGE SCALE GENOMIC DNA]</scope>
    <source>
        <strain evidence="1 2">CGMCC 1.11030</strain>
    </source>
</reference>
<sequence length="186" mass="20093">MTSRAILTGRPWRDLSLTPLQPRAALEILGDLDACDRREAALALGGACDAEDLLRGFLHRQQQGAHVFVAWSHRPEGGAAPLAVLGVDELLARGVGSAALLARPHRRWAGPLRALAYALRQDLPLWARATGFHRLEARSWAEHPTAGRLLRGIGFRHELRMRGFAGAAGDFDLYALSTDAGGPANV</sequence>
<dbReference type="AlphaFoldDB" id="A0A1I3JJS8"/>
<dbReference type="RefSeq" id="WP_092861621.1">
    <property type="nucleotide sequence ID" value="NZ_FOQH01000008.1"/>
</dbReference>
<organism evidence="1 2">
    <name type="scientific">Albimonas pacifica</name>
    <dbReference type="NCBI Taxonomy" id="1114924"/>
    <lineage>
        <taxon>Bacteria</taxon>
        <taxon>Pseudomonadati</taxon>
        <taxon>Pseudomonadota</taxon>
        <taxon>Alphaproteobacteria</taxon>
        <taxon>Rhodobacterales</taxon>
        <taxon>Paracoccaceae</taxon>
        <taxon>Albimonas</taxon>
    </lineage>
</organism>
<dbReference type="STRING" id="1114924.SAMN05216258_10838"/>
<accession>A0A1I3JJS8</accession>
<evidence type="ECO:0008006" key="3">
    <source>
        <dbReference type="Google" id="ProtNLM"/>
    </source>
</evidence>
<name>A0A1I3JJS8_9RHOB</name>
<evidence type="ECO:0000313" key="1">
    <source>
        <dbReference type="EMBL" id="SFI60522.1"/>
    </source>
</evidence>